<dbReference type="GeneID" id="27663986"/>
<comment type="caution">
    <text evidence="2">The sequence shown here is derived from an EMBL/GenBank/DDBJ whole genome shotgun (WGS) entry which is preliminary data.</text>
</comment>
<reference evidence="2 3" key="1">
    <citation type="journal article" date="2014" name="BMC Genomics">
        <title>Comparative genomics of the major fungal agents of human and animal Sporotrichosis: Sporothrix schenckii and Sporothrix brasiliensis.</title>
        <authorList>
            <person name="Teixeira M.M."/>
            <person name="de Almeida L.G."/>
            <person name="Kubitschek-Barreira P."/>
            <person name="Alves F.L."/>
            <person name="Kioshima E.S."/>
            <person name="Abadio A.K."/>
            <person name="Fernandes L."/>
            <person name="Derengowski L.S."/>
            <person name="Ferreira K.S."/>
            <person name="Souza R.C."/>
            <person name="Ruiz J.C."/>
            <person name="de Andrade N.C."/>
            <person name="Paes H.C."/>
            <person name="Nicola A.M."/>
            <person name="Albuquerque P."/>
            <person name="Gerber A.L."/>
            <person name="Martins V.P."/>
            <person name="Peconick L.D."/>
            <person name="Neto A.V."/>
            <person name="Chaucanez C.B."/>
            <person name="Silva P.A."/>
            <person name="Cunha O.L."/>
            <person name="de Oliveira F.F."/>
            <person name="dos Santos T.C."/>
            <person name="Barros A.L."/>
            <person name="Soares M.A."/>
            <person name="de Oliveira L.M."/>
            <person name="Marini M.M."/>
            <person name="Villalobos-Duno H."/>
            <person name="Cunha M.M."/>
            <person name="de Hoog S."/>
            <person name="da Silveira J.F."/>
            <person name="Henrissat B."/>
            <person name="Nino-Vega G.A."/>
            <person name="Cisalpino P.S."/>
            <person name="Mora-Montes H.M."/>
            <person name="Almeida S.R."/>
            <person name="Stajich J.E."/>
            <person name="Lopes-Bezerra L.M."/>
            <person name="Vasconcelos A.T."/>
            <person name="Felipe M.S."/>
        </authorList>
    </citation>
    <scope>NUCLEOTIDE SEQUENCE [LARGE SCALE GENOMIC DNA]</scope>
    <source>
        <strain evidence="2 3">1099-18</strain>
    </source>
</reference>
<sequence length="299" mass="31662">MAPTKGRKRAYSNSNMSVEDSDLDGFRQDDADSFRPAPAKKRHGTEWSSVQAGARDQEADRVKQYVTAFEKGIVAAGRDKAMGTLSRGEEAKAKENKRTLERIRDAYETSSIGASLGVADHPLYIAGRDVLVLFHDTLARYEETGKALQQTLMGAGDGDGNDNGGAGTTTKSVDAVQVSWQQDRAEAHKLLRYGRVYGDSLVHEIIVPKTPADGGAAGGGKAKDLVSGMAAPAGGLNQTGRSALQMFPRSRATVARGQTWGEAAKSQVQALKGLLKTLPGVGGQAHGGTSVRKSVTFDC</sequence>
<dbReference type="KEGG" id="ssck:SPSK_01807"/>
<evidence type="ECO:0000256" key="1">
    <source>
        <dbReference type="SAM" id="MobiDB-lite"/>
    </source>
</evidence>
<dbReference type="OrthoDB" id="3598799at2759"/>
<feature type="compositionally biased region" description="Basic and acidic residues" evidence="1">
    <location>
        <begin position="24"/>
        <end position="33"/>
    </location>
</feature>
<reference evidence="2 3" key="2">
    <citation type="journal article" date="2015" name="Eukaryot. Cell">
        <title>Asexual propagation of a virulent clone complex in a human and feline outbreak of sporotrichosis.</title>
        <authorList>
            <person name="Teixeira Mde M."/>
            <person name="Rodrigues A.M."/>
            <person name="Tsui C.K."/>
            <person name="de Almeida L.G."/>
            <person name="Van Diepeningen A.D."/>
            <person name="van den Ende B.G."/>
            <person name="Fernandes G.F."/>
            <person name="Kano R."/>
            <person name="Hamelin R.C."/>
            <person name="Lopes-Bezerra L.M."/>
            <person name="Vasconcelos A.T."/>
            <person name="de Hoog S."/>
            <person name="de Camargo Z.P."/>
            <person name="Felipe M.S."/>
        </authorList>
    </citation>
    <scope>NUCLEOTIDE SEQUENCE [LARGE SCALE GENOMIC DNA]</scope>
    <source>
        <strain evidence="2 3">1099-18</strain>
    </source>
</reference>
<organism evidence="2 3">
    <name type="scientific">Sporothrix schenckii 1099-18</name>
    <dbReference type="NCBI Taxonomy" id="1397361"/>
    <lineage>
        <taxon>Eukaryota</taxon>
        <taxon>Fungi</taxon>
        <taxon>Dikarya</taxon>
        <taxon>Ascomycota</taxon>
        <taxon>Pezizomycotina</taxon>
        <taxon>Sordariomycetes</taxon>
        <taxon>Sordariomycetidae</taxon>
        <taxon>Ophiostomatales</taxon>
        <taxon>Ophiostomataceae</taxon>
        <taxon>Sporothrix</taxon>
    </lineage>
</organism>
<protein>
    <submittedName>
        <fullName evidence="2">Uncharacterized protein</fullName>
    </submittedName>
</protein>
<evidence type="ECO:0000313" key="3">
    <source>
        <dbReference type="Proteomes" id="UP000033710"/>
    </source>
</evidence>
<proteinExistence type="predicted"/>
<feature type="compositionally biased region" description="Basic residues" evidence="1">
    <location>
        <begin position="1"/>
        <end position="10"/>
    </location>
</feature>
<dbReference type="EMBL" id="AXCR01000005">
    <property type="protein sequence ID" value="KJR86994.1"/>
    <property type="molecule type" value="Genomic_DNA"/>
</dbReference>
<feature type="region of interest" description="Disordered" evidence="1">
    <location>
        <begin position="1"/>
        <end position="56"/>
    </location>
</feature>
<dbReference type="RefSeq" id="XP_016589670.1">
    <property type="nucleotide sequence ID" value="XM_016728709.1"/>
</dbReference>
<dbReference type="AlphaFoldDB" id="A0A0F2MD53"/>
<dbReference type="VEuPathDB" id="FungiDB:SPSK_01807"/>
<gene>
    <name evidence="2" type="ORF">SPSK_01807</name>
</gene>
<accession>A0A0F2MD53</accession>
<dbReference type="Proteomes" id="UP000033710">
    <property type="component" value="Unassembled WGS sequence"/>
</dbReference>
<name>A0A0F2MD53_SPOSC</name>
<evidence type="ECO:0000313" key="2">
    <source>
        <dbReference type="EMBL" id="KJR86994.1"/>
    </source>
</evidence>